<accession>A0A7D4TL64</accession>
<feature type="domain" description="Histidine kinase" evidence="8">
    <location>
        <begin position="477"/>
        <end position="692"/>
    </location>
</feature>
<dbReference type="Proteomes" id="UP000505355">
    <property type="component" value="Chromosome"/>
</dbReference>
<evidence type="ECO:0000259" key="8">
    <source>
        <dbReference type="PROSITE" id="PS50109"/>
    </source>
</evidence>
<dbReference type="Pfam" id="PF02518">
    <property type="entry name" value="HATPase_c"/>
    <property type="match status" value="1"/>
</dbReference>
<dbReference type="PROSITE" id="PS50109">
    <property type="entry name" value="HIS_KIN"/>
    <property type="match status" value="1"/>
</dbReference>
<dbReference type="SMART" id="SM00388">
    <property type="entry name" value="HisKA"/>
    <property type="match status" value="1"/>
</dbReference>
<proteinExistence type="predicted"/>
<dbReference type="InterPro" id="IPR036890">
    <property type="entry name" value="HATPase_C_sf"/>
</dbReference>
<dbReference type="RefSeq" id="WP_173413928.1">
    <property type="nucleotide sequence ID" value="NZ_CP054139.1"/>
</dbReference>
<dbReference type="PROSITE" id="PS50005">
    <property type="entry name" value="TPR"/>
    <property type="match status" value="2"/>
</dbReference>
<dbReference type="CDD" id="cd00082">
    <property type="entry name" value="HisKA"/>
    <property type="match status" value="1"/>
</dbReference>
<feature type="repeat" description="TPR" evidence="6">
    <location>
        <begin position="169"/>
        <end position="202"/>
    </location>
</feature>
<keyword evidence="7" id="KW-0472">Membrane</keyword>
<dbReference type="Pfam" id="PF13374">
    <property type="entry name" value="TPR_10"/>
    <property type="match status" value="1"/>
</dbReference>
<dbReference type="InterPro" id="IPR004358">
    <property type="entry name" value="Sig_transdc_His_kin-like_C"/>
</dbReference>
<keyword evidence="7" id="KW-0812">Transmembrane</keyword>
<dbReference type="KEGG" id="mmab:HQ865_05515"/>
<evidence type="ECO:0000313" key="10">
    <source>
        <dbReference type="Proteomes" id="UP000505355"/>
    </source>
</evidence>
<dbReference type="Gene3D" id="1.25.40.10">
    <property type="entry name" value="Tetratricopeptide repeat domain"/>
    <property type="match status" value="2"/>
</dbReference>
<evidence type="ECO:0000256" key="3">
    <source>
        <dbReference type="ARBA" id="ARBA00022553"/>
    </source>
</evidence>
<dbReference type="SUPFAM" id="SSF48452">
    <property type="entry name" value="TPR-like"/>
    <property type="match status" value="2"/>
</dbReference>
<dbReference type="Gene3D" id="1.10.287.130">
    <property type="match status" value="1"/>
</dbReference>
<dbReference type="PANTHER" id="PTHR43047:SF72">
    <property type="entry name" value="OSMOSENSING HISTIDINE PROTEIN KINASE SLN1"/>
    <property type="match status" value="1"/>
</dbReference>
<evidence type="ECO:0000256" key="5">
    <source>
        <dbReference type="ARBA" id="ARBA00022777"/>
    </source>
</evidence>
<gene>
    <name evidence="9" type="ORF">HQ865_05515</name>
</gene>
<dbReference type="SMART" id="SM00028">
    <property type="entry name" value="TPR"/>
    <property type="match status" value="4"/>
</dbReference>
<dbReference type="GO" id="GO:0000155">
    <property type="term" value="F:phosphorelay sensor kinase activity"/>
    <property type="evidence" value="ECO:0007669"/>
    <property type="project" value="InterPro"/>
</dbReference>
<dbReference type="PANTHER" id="PTHR43047">
    <property type="entry name" value="TWO-COMPONENT HISTIDINE PROTEIN KINASE"/>
    <property type="match status" value="1"/>
</dbReference>
<dbReference type="InterPro" id="IPR003661">
    <property type="entry name" value="HisK_dim/P_dom"/>
</dbReference>
<evidence type="ECO:0000256" key="6">
    <source>
        <dbReference type="PROSITE-ProRule" id="PRU00339"/>
    </source>
</evidence>
<dbReference type="PRINTS" id="PR00344">
    <property type="entry name" value="BCTRLSENSOR"/>
</dbReference>
<feature type="transmembrane region" description="Helical" evidence="7">
    <location>
        <begin position="410"/>
        <end position="430"/>
    </location>
</feature>
<evidence type="ECO:0000313" key="9">
    <source>
        <dbReference type="EMBL" id="QKJ29233.1"/>
    </source>
</evidence>
<dbReference type="InterPro" id="IPR019734">
    <property type="entry name" value="TPR_rpt"/>
</dbReference>
<dbReference type="InterPro" id="IPR003594">
    <property type="entry name" value="HATPase_dom"/>
</dbReference>
<dbReference type="InterPro" id="IPR036097">
    <property type="entry name" value="HisK_dim/P_sf"/>
</dbReference>
<dbReference type="FunFam" id="3.30.565.10:FF:000006">
    <property type="entry name" value="Sensor histidine kinase WalK"/>
    <property type="match status" value="1"/>
</dbReference>
<evidence type="ECO:0000256" key="4">
    <source>
        <dbReference type="ARBA" id="ARBA00022679"/>
    </source>
</evidence>
<dbReference type="EMBL" id="CP054139">
    <property type="protein sequence ID" value="QKJ29233.1"/>
    <property type="molecule type" value="Genomic_DNA"/>
</dbReference>
<sequence>MFWLTVKRTRTKPLINSLLWLCVLPTLIFSSCDQRSDGVAELSKEFKPIYDSTDRLFSANRFDEAVHYLDSASQGITLSPIDRHRKAAFHYNHFNKIKHDYEKALLYADTMVITANQLTNKQQYIAFLGDANFARGDALFNLGRYNESYNSYYQGYLLGKTNLDNCTLSAYTYRMGMITYKQGNYKYAATYFKESFDLNKSCKTEFVSFFRQQEVLDNIALSYRNSGKLDSALFFYSKALKYIDDNEPSYKDRIDILNVARAVIYGNKADVLTSQGKNEEAAELLKKSIATNLKKGNDNIDAELSEVKLGQIYLAQNRYELVLPLMISLRKQLDSAKSSDAEAGYNLVMGTYYRKKNDAVNAMPFLENFHHIKDSLSARNRILKESNVNEQLANLEKQYQITDLRNRQRVYMYTGVIFFCMTTIIVLLIYRNWKRSGKEMATVSALNKQVILQKADLENTLADLQTSSQEKDRILRTVAHDLRNPLGGIASLTSVMVSDADYTSEQLELLKIIKETAFDSLELINEILEATNSGGAELQKQPVDINTLLSNSVELLRFKAAEKNQKIMLNTLDAPEELLISREKIWRVISNLISNAIKFSPVGSDIRVSITDQEHDVQISVNDHGIGIPDNIKNTIFNMFTEAKRPGTLGEKSFGLGLSICRQIIEKHHGKIWFESSTENGTTFYVRLAKAQMPEATKA</sequence>
<evidence type="ECO:0000256" key="7">
    <source>
        <dbReference type="SAM" id="Phobius"/>
    </source>
</evidence>
<dbReference type="SMART" id="SM00387">
    <property type="entry name" value="HATPase_c"/>
    <property type="match status" value="1"/>
</dbReference>
<keyword evidence="7" id="KW-1133">Transmembrane helix</keyword>
<dbReference type="GO" id="GO:0009927">
    <property type="term" value="F:histidine phosphotransfer kinase activity"/>
    <property type="evidence" value="ECO:0007669"/>
    <property type="project" value="TreeGrafter"/>
</dbReference>
<evidence type="ECO:0000256" key="1">
    <source>
        <dbReference type="ARBA" id="ARBA00000085"/>
    </source>
</evidence>
<evidence type="ECO:0000256" key="2">
    <source>
        <dbReference type="ARBA" id="ARBA00012438"/>
    </source>
</evidence>
<reference evidence="9 10" key="1">
    <citation type="submission" date="2020-05" db="EMBL/GenBank/DDBJ databases">
        <title>Mucilaginibacter mali sp. nov.</title>
        <authorList>
            <person name="Kim H.S."/>
            <person name="Lee K.C."/>
            <person name="Suh M.K."/>
            <person name="Kim J.-S."/>
            <person name="Han K.-I."/>
            <person name="Eom M.K."/>
            <person name="Shin Y.K."/>
            <person name="Lee J.-S."/>
        </authorList>
    </citation>
    <scope>NUCLEOTIDE SEQUENCE [LARGE SCALE GENOMIC DNA]</scope>
    <source>
        <strain evidence="9 10">G2-14</strain>
    </source>
</reference>
<keyword evidence="6" id="KW-0802">TPR repeat</keyword>
<dbReference type="SUPFAM" id="SSF47384">
    <property type="entry name" value="Homodimeric domain of signal transducing histidine kinase"/>
    <property type="match status" value="1"/>
</dbReference>
<name>A0A7D4TL64_9SPHI</name>
<keyword evidence="10" id="KW-1185">Reference proteome</keyword>
<dbReference type="EC" id="2.7.13.3" evidence="2"/>
<comment type="catalytic activity">
    <reaction evidence="1">
        <text>ATP + protein L-histidine = ADP + protein N-phospho-L-histidine.</text>
        <dbReference type="EC" id="2.7.13.3"/>
    </reaction>
</comment>
<dbReference type="AlphaFoldDB" id="A0A7D4TL64"/>
<dbReference type="InterPro" id="IPR011990">
    <property type="entry name" value="TPR-like_helical_dom_sf"/>
</dbReference>
<dbReference type="Pfam" id="PF13181">
    <property type="entry name" value="TPR_8"/>
    <property type="match status" value="1"/>
</dbReference>
<dbReference type="Gene3D" id="3.30.565.10">
    <property type="entry name" value="Histidine kinase-like ATPase, C-terminal domain"/>
    <property type="match status" value="1"/>
</dbReference>
<dbReference type="PROSITE" id="PS51257">
    <property type="entry name" value="PROKAR_LIPOPROTEIN"/>
    <property type="match status" value="1"/>
</dbReference>
<keyword evidence="5" id="KW-0418">Kinase</keyword>
<dbReference type="CDD" id="cd00075">
    <property type="entry name" value="HATPase"/>
    <property type="match status" value="1"/>
</dbReference>
<dbReference type="Pfam" id="PF00512">
    <property type="entry name" value="HisKA"/>
    <property type="match status" value="1"/>
</dbReference>
<dbReference type="GO" id="GO:0005886">
    <property type="term" value="C:plasma membrane"/>
    <property type="evidence" value="ECO:0007669"/>
    <property type="project" value="TreeGrafter"/>
</dbReference>
<protein>
    <recommendedName>
        <fullName evidence="2">histidine kinase</fullName>
        <ecNumber evidence="2">2.7.13.3</ecNumber>
    </recommendedName>
</protein>
<dbReference type="InterPro" id="IPR005467">
    <property type="entry name" value="His_kinase_dom"/>
</dbReference>
<keyword evidence="3" id="KW-0597">Phosphoprotein</keyword>
<feature type="repeat" description="TPR" evidence="6">
    <location>
        <begin position="213"/>
        <end position="246"/>
    </location>
</feature>
<organism evidence="9 10">
    <name type="scientific">Mucilaginibacter mali</name>
    <dbReference type="NCBI Taxonomy" id="2740462"/>
    <lineage>
        <taxon>Bacteria</taxon>
        <taxon>Pseudomonadati</taxon>
        <taxon>Bacteroidota</taxon>
        <taxon>Sphingobacteriia</taxon>
        <taxon>Sphingobacteriales</taxon>
        <taxon>Sphingobacteriaceae</taxon>
        <taxon>Mucilaginibacter</taxon>
    </lineage>
</organism>
<dbReference type="SUPFAM" id="SSF55874">
    <property type="entry name" value="ATPase domain of HSP90 chaperone/DNA topoisomerase II/histidine kinase"/>
    <property type="match status" value="1"/>
</dbReference>
<keyword evidence="4" id="KW-0808">Transferase</keyword>